<dbReference type="GO" id="GO:0015366">
    <property type="term" value="F:malate:proton symporter activity"/>
    <property type="evidence" value="ECO:0007669"/>
    <property type="project" value="TreeGrafter"/>
</dbReference>
<dbReference type="Proteomes" id="UP000319824">
    <property type="component" value="Unassembled WGS sequence"/>
</dbReference>
<proteinExistence type="inferred from homology"/>
<dbReference type="PROSITE" id="PS00713">
    <property type="entry name" value="NA_DICARBOXYL_SYMP_1"/>
    <property type="match status" value="1"/>
</dbReference>
<keyword evidence="5 11" id="KW-0812">Transmembrane</keyword>
<evidence type="ECO:0000256" key="1">
    <source>
        <dbReference type="ARBA" id="ARBA00004429"/>
    </source>
</evidence>
<keyword evidence="3" id="KW-0813">Transport</keyword>
<evidence type="ECO:0000256" key="4">
    <source>
        <dbReference type="ARBA" id="ARBA00022475"/>
    </source>
</evidence>
<dbReference type="FunFam" id="1.10.3860.10:FF:000001">
    <property type="entry name" value="C4-dicarboxylate transport protein"/>
    <property type="match status" value="1"/>
</dbReference>
<organism evidence="12 13">
    <name type="scientific">Rhizobium mongolense USDA 1844</name>
    <dbReference type="NCBI Taxonomy" id="1079460"/>
    <lineage>
        <taxon>Bacteria</taxon>
        <taxon>Pseudomonadati</taxon>
        <taxon>Pseudomonadota</taxon>
        <taxon>Alphaproteobacteria</taxon>
        <taxon>Hyphomicrobiales</taxon>
        <taxon>Rhizobiaceae</taxon>
        <taxon>Rhizobium/Agrobacterium group</taxon>
        <taxon>Rhizobium</taxon>
    </lineage>
</organism>
<accession>A0A559SV03</accession>
<dbReference type="PRINTS" id="PR00173">
    <property type="entry name" value="EDTRNSPORT"/>
</dbReference>
<dbReference type="InterPro" id="IPR036458">
    <property type="entry name" value="Na:dicarbo_symporter_sf"/>
</dbReference>
<keyword evidence="8 11" id="KW-0472">Membrane</keyword>
<dbReference type="NCBIfam" id="NF002461">
    <property type="entry name" value="PRK01663.1"/>
    <property type="match status" value="1"/>
</dbReference>
<dbReference type="GO" id="GO:0070778">
    <property type="term" value="P:L-aspartate transmembrane transport"/>
    <property type="evidence" value="ECO:0007669"/>
    <property type="project" value="TreeGrafter"/>
</dbReference>
<comment type="subcellular location">
    <subcellularLocation>
        <location evidence="1">Cell inner membrane</location>
        <topology evidence="1">Multi-pass membrane protein</topology>
    </subcellularLocation>
</comment>
<keyword evidence="7 11" id="KW-1133">Transmembrane helix</keyword>
<feature type="transmembrane region" description="Helical" evidence="11">
    <location>
        <begin position="185"/>
        <end position="209"/>
    </location>
</feature>
<dbReference type="EMBL" id="VISO01000003">
    <property type="protein sequence ID" value="TVZ66178.1"/>
    <property type="molecule type" value="Genomic_DNA"/>
</dbReference>
<evidence type="ECO:0000256" key="10">
    <source>
        <dbReference type="ARBA" id="ARBA00070699"/>
    </source>
</evidence>
<dbReference type="InterPro" id="IPR001991">
    <property type="entry name" value="Na-dicarboxylate_symporter"/>
</dbReference>
<dbReference type="PANTHER" id="PTHR42865">
    <property type="entry name" value="PROTON/GLUTAMATE-ASPARTATE SYMPORTER"/>
    <property type="match status" value="1"/>
</dbReference>
<evidence type="ECO:0000256" key="8">
    <source>
        <dbReference type="ARBA" id="ARBA00023136"/>
    </source>
</evidence>
<feature type="transmembrane region" description="Helical" evidence="11">
    <location>
        <begin position="221"/>
        <end position="242"/>
    </location>
</feature>
<gene>
    <name evidence="12" type="ORF">BCL32_6534</name>
</gene>
<feature type="transmembrane region" description="Helical" evidence="11">
    <location>
        <begin position="74"/>
        <end position="101"/>
    </location>
</feature>
<feature type="transmembrane region" description="Helical" evidence="11">
    <location>
        <begin position="352"/>
        <end position="373"/>
    </location>
</feature>
<evidence type="ECO:0000256" key="11">
    <source>
        <dbReference type="SAM" id="Phobius"/>
    </source>
</evidence>
<feature type="transmembrane region" description="Helical" evidence="11">
    <location>
        <begin position="142"/>
        <end position="165"/>
    </location>
</feature>
<comment type="caution">
    <text evidence="12">The sequence shown here is derived from an EMBL/GenBank/DDBJ whole genome shotgun (WGS) entry which is preliminary data.</text>
</comment>
<dbReference type="AlphaFoldDB" id="A0A559SV03"/>
<name>A0A559SV03_9HYPH</name>
<dbReference type="GO" id="GO:0005886">
    <property type="term" value="C:plasma membrane"/>
    <property type="evidence" value="ECO:0007669"/>
    <property type="project" value="UniProtKB-SubCell"/>
</dbReference>
<dbReference type="RefSeq" id="WP_022718033.1">
    <property type="nucleotide sequence ID" value="NZ_ATTQ01000020.1"/>
</dbReference>
<feature type="transmembrane region" description="Helical" evidence="11">
    <location>
        <begin position="10"/>
        <end position="29"/>
    </location>
</feature>
<comment type="function">
    <text evidence="9">Responsible for the transport of dicarboxylates such as succinate, fumarate, and malate from the periplasm across the inner membrane. This transport system plays an important role in the energy supply of rhizobium-legume symbionts.</text>
</comment>
<keyword evidence="4" id="KW-1003">Cell membrane</keyword>
<evidence type="ECO:0000256" key="6">
    <source>
        <dbReference type="ARBA" id="ARBA00022847"/>
    </source>
</evidence>
<dbReference type="PANTHER" id="PTHR42865:SF1">
    <property type="entry name" value="AEROBIC C4-DICARBOXYLATE TRANSPORT PROTEIN"/>
    <property type="match status" value="1"/>
</dbReference>
<comment type="similarity">
    <text evidence="2">Belongs to the dicarboxylate/amino acid:cation symporter (DAACS) (TC 2.A.23) family.</text>
</comment>
<evidence type="ECO:0000256" key="5">
    <source>
        <dbReference type="ARBA" id="ARBA00022692"/>
    </source>
</evidence>
<evidence type="ECO:0000256" key="2">
    <source>
        <dbReference type="ARBA" id="ARBA00006148"/>
    </source>
</evidence>
<dbReference type="GO" id="GO:0015141">
    <property type="term" value="F:succinate transmembrane transporter activity"/>
    <property type="evidence" value="ECO:0007669"/>
    <property type="project" value="TreeGrafter"/>
</dbReference>
<evidence type="ECO:0000313" key="12">
    <source>
        <dbReference type="EMBL" id="TVZ66178.1"/>
    </source>
</evidence>
<evidence type="ECO:0000256" key="9">
    <source>
        <dbReference type="ARBA" id="ARBA00057713"/>
    </source>
</evidence>
<sequence length="437" mass="46201">MASARYLKPLYVQVIIGAVLGILVGHYFPSLGVDFKPLGDGFIKLLKMVVAPVIFTIIVIGIARMSDMKALGRVGLTTVVYFEVLTTAALFIGLIVAHIIAPGKGMNIDPSSLNADAVAGFAKTAESQHLVDFFLKIIPDTFVSAFVNGEILPVVFIAVLTGCALARAGRASDELTRVIEQVSDLFFKIVGFLMYLAPLGAFGAMAFTIGKFGAGSLLPYLKLMIAFYITCGIFIFVVLGAVSRYAGVSIWRLVVFLKDEIVIVLGAGSAEPALPRLLQKLEQMGCDKTIVGLVAPTGYAFNIDGVCIYLTMAVVFLSQALNIELTPTQQIVILLIGSFTSKGMSGVPGGGFVALAATLASVGTIPLPAIGLLIGVDRFMGEARAVTSFIGNAVATVFVAQWEGKLDRERARAVLAGEIQITIEGPVLPETSSTRTA</sequence>
<evidence type="ECO:0000313" key="13">
    <source>
        <dbReference type="Proteomes" id="UP000319824"/>
    </source>
</evidence>
<evidence type="ECO:0000256" key="7">
    <source>
        <dbReference type="ARBA" id="ARBA00022989"/>
    </source>
</evidence>
<dbReference type="GO" id="GO:0015138">
    <property type="term" value="F:fumarate transmembrane transporter activity"/>
    <property type="evidence" value="ECO:0007669"/>
    <property type="project" value="TreeGrafter"/>
</dbReference>
<protein>
    <recommendedName>
        <fullName evidence="10">C4-dicarboxylate transport protein</fullName>
    </recommendedName>
</protein>
<feature type="transmembrane region" description="Helical" evidence="11">
    <location>
        <begin position="41"/>
        <end position="62"/>
    </location>
</feature>
<keyword evidence="6" id="KW-0769">Symport</keyword>
<reference evidence="12 13" key="1">
    <citation type="submission" date="2019-06" db="EMBL/GenBank/DDBJ databases">
        <title>Pac Bio to generate improved reference genome sequences for organisms with transposon mutant libraries (support for FEBA project).</title>
        <authorList>
            <person name="Blow M."/>
        </authorList>
    </citation>
    <scope>NUCLEOTIDE SEQUENCE [LARGE SCALE GENOMIC DNA]</scope>
    <source>
        <strain evidence="12 13">USDA 1844</strain>
    </source>
</reference>
<evidence type="ECO:0000256" key="3">
    <source>
        <dbReference type="ARBA" id="ARBA00022448"/>
    </source>
</evidence>
<dbReference type="Gene3D" id="1.10.3860.10">
    <property type="entry name" value="Sodium:dicarboxylate symporter"/>
    <property type="match status" value="1"/>
</dbReference>
<dbReference type="Pfam" id="PF00375">
    <property type="entry name" value="SDF"/>
    <property type="match status" value="1"/>
</dbReference>
<dbReference type="SUPFAM" id="SSF118215">
    <property type="entry name" value="Proton glutamate symport protein"/>
    <property type="match status" value="1"/>
</dbReference>
<dbReference type="InterPro" id="IPR018107">
    <property type="entry name" value="Na-dicarboxylate_symporter_CS"/>
</dbReference>